<dbReference type="EMBL" id="CP074694">
    <property type="protein sequence ID" value="QVL34775.1"/>
    <property type="molecule type" value="Genomic_DNA"/>
</dbReference>
<name>A0A8E6BD76_9BACT</name>
<dbReference type="KEGG" id="tsph:KIH39_12955"/>
<keyword evidence="5 7" id="KW-0450">Lipoyl</keyword>
<comment type="similarity">
    <text evidence="2 7">Belongs to the 2-oxoacid dehydrogenase family.</text>
</comment>
<evidence type="ECO:0000256" key="3">
    <source>
        <dbReference type="ARBA" id="ARBA00011484"/>
    </source>
</evidence>
<dbReference type="InterPro" id="IPR001078">
    <property type="entry name" value="2-oxoacid_DH_actylTfrase"/>
</dbReference>
<dbReference type="AlphaFoldDB" id="A0A8E6BD76"/>
<evidence type="ECO:0000259" key="10">
    <source>
        <dbReference type="PROSITE" id="PS51826"/>
    </source>
</evidence>
<dbReference type="InterPro" id="IPR004167">
    <property type="entry name" value="PSBD"/>
</dbReference>
<dbReference type="InterPro" id="IPR023213">
    <property type="entry name" value="CAT-like_dom_sf"/>
</dbReference>
<dbReference type="SUPFAM" id="SSF52777">
    <property type="entry name" value="CoA-dependent acyltransferases"/>
    <property type="match status" value="1"/>
</dbReference>
<dbReference type="PROSITE" id="PS50968">
    <property type="entry name" value="BIOTINYL_LIPOYL"/>
    <property type="match status" value="1"/>
</dbReference>
<comment type="subunit">
    <text evidence="3">Forms a 24-polypeptide structural core with octahedral symmetry.</text>
</comment>
<dbReference type="GO" id="GO:0031405">
    <property type="term" value="F:lipoic acid binding"/>
    <property type="evidence" value="ECO:0007669"/>
    <property type="project" value="TreeGrafter"/>
</dbReference>
<comment type="cofactor">
    <cofactor evidence="1 7">
        <name>(R)-lipoate</name>
        <dbReference type="ChEBI" id="CHEBI:83088"/>
    </cofactor>
</comment>
<dbReference type="PANTHER" id="PTHR43178:SF5">
    <property type="entry name" value="LIPOAMIDE ACYLTRANSFERASE COMPONENT OF BRANCHED-CHAIN ALPHA-KETO ACID DEHYDROGENASE COMPLEX, MITOCHONDRIAL"/>
    <property type="match status" value="1"/>
</dbReference>
<dbReference type="GO" id="GO:0005737">
    <property type="term" value="C:cytoplasm"/>
    <property type="evidence" value="ECO:0007669"/>
    <property type="project" value="TreeGrafter"/>
</dbReference>
<dbReference type="EC" id="2.3.1.-" evidence="7"/>
<accession>A0A8E6BD76</accession>
<organism evidence="11 12">
    <name type="scientific">Telmatocola sphagniphila</name>
    <dbReference type="NCBI Taxonomy" id="1123043"/>
    <lineage>
        <taxon>Bacteria</taxon>
        <taxon>Pseudomonadati</taxon>
        <taxon>Planctomycetota</taxon>
        <taxon>Planctomycetia</taxon>
        <taxon>Gemmatales</taxon>
        <taxon>Gemmataceae</taxon>
    </lineage>
</organism>
<protein>
    <recommendedName>
        <fullName evidence="7">Dihydrolipoamide acetyltransferase component of pyruvate dehydrogenase complex</fullName>
        <ecNumber evidence="7">2.3.1.-</ecNumber>
    </recommendedName>
</protein>
<evidence type="ECO:0000313" key="11">
    <source>
        <dbReference type="EMBL" id="QVL34775.1"/>
    </source>
</evidence>
<dbReference type="Gene3D" id="3.30.559.10">
    <property type="entry name" value="Chloramphenicol acetyltransferase-like domain"/>
    <property type="match status" value="1"/>
</dbReference>
<feature type="domain" description="Peripheral subunit-binding (PSBD)" evidence="10">
    <location>
        <begin position="119"/>
        <end position="156"/>
    </location>
</feature>
<dbReference type="InterPro" id="IPR003016">
    <property type="entry name" value="2-oxoA_DH_lipoyl-BS"/>
</dbReference>
<keyword evidence="4 7" id="KW-0808">Transferase</keyword>
<dbReference type="Pfam" id="PF02817">
    <property type="entry name" value="E3_binding"/>
    <property type="match status" value="1"/>
</dbReference>
<evidence type="ECO:0000256" key="8">
    <source>
        <dbReference type="SAM" id="MobiDB-lite"/>
    </source>
</evidence>
<evidence type="ECO:0000256" key="7">
    <source>
        <dbReference type="RuleBase" id="RU003423"/>
    </source>
</evidence>
<evidence type="ECO:0000313" key="12">
    <source>
        <dbReference type="Proteomes" id="UP000676194"/>
    </source>
</evidence>
<dbReference type="SUPFAM" id="SSF51230">
    <property type="entry name" value="Single hybrid motif"/>
    <property type="match status" value="1"/>
</dbReference>
<dbReference type="FunFam" id="3.30.559.10:FF:000007">
    <property type="entry name" value="Dihydrolipoamide acetyltransferase component of pyruvate dehydrogenase complex"/>
    <property type="match status" value="1"/>
</dbReference>
<feature type="compositionally biased region" description="Polar residues" evidence="8">
    <location>
        <begin position="78"/>
        <end position="106"/>
    </location>
</feature>
<dbReference type="Pfam" id="PF00198">
    <property type="entry name" value="2-oxoacid_dh"/>
    <property type="match status" value="1"/>
</dbReference>
<dbReference type="InterPro" id="IPR000089">
    <property type="entry name" value="Biotin_lipoyl"/>
</dbReference>
<dbReference type="Proteomes" id="UP000676194">
    <property type="component" value="Chromosome"/>
</dbReference>
<dbReference type="RefSeq" id="WP_213500119.1">
    <property type="nucleotide sequence ID" value="NZ_CP074694.1"/>
</dbReference>
<dbReference type="PANTHER" id="PTHR43178">
    <property type="entry name" value="DIHYDROLIPOAMIDE ACETYLTRANSFERASE COMPONENT OF PYRUVATE DEHYDROGENASE COMPLEX"/>
    <property type="match status" value="1"/>
</dbReference>
<dbReference type="PROSITE" id="PS51826">
    <property type="entry name" value="PSBD"/>
    <property type="match status" value="1"/>
</dbReference>
<dbReference type="SUPFAM" id="SSF47005">
    <property type="entry name" value="Peripheral subunit-binding domain of 2-oxo acid dehydrogenase complex"/>
    <property type="match status" value="1"/>
</dbReference>
<dbReference type="InterPro" id="IPR011053">
    <property type="entry name" value="Single_hybrid_motif"/>
</dbReference>
<evidence type="ECO:0000259" key="9">
    <source>
        <dbReference type="PROSITE" id="PS50968"/>
    </source>
</evidence>
<dbReference type="Pfam" id="PF00364">
    <property type="entry name" value="Biotin_lipoyl"/>
    <property type="match status" value="1"/>
</dbReference>
<reference evidence="11" key="1">
    <citation type="submission" date="2021-05" db="EMBL/GenBank/DDBJ databases">
        <title>Complete genome sequence of the cellulolytic planctomycete Telmatocola sphagniphila SP2T and characterization of the first cellulase from planctomycetes.</title>
        <authorList>
            <person name="Rakitin A.L."/>
            <person name="Beletsky A.V."/>
            <person name="Naumoff D.G."/>
            <person name="Kulichevskaya I.S."/>
            <person name="Mardanov A.V."/>
            <person name="Ravin N.V."/>
            <person name="Dedysh S.N."/>
        </authorList>
    </citation>
    <scope>NUCLEOTIDE SEQUENCE</scope>
    <source>
        <strain evidence="11">SP2T</strain>
    </source>
</reference>
<dbReference type="Gene3D" id="2.40.50.100">
    <property type="match status" value="1"/>
</dbReference>
<keyword evidence="12" id="KW-1185">Reference proteome</keyword>
<dbReference type="InterPro" id="IPR050743">
    <property type="entry name" value="2-oxoacid_DH_E2_comp"/>
</dbReference>
<feature type="domain" description="Lipoyl-binding" evidence="9">
    <location>
        <begin position="1"/>
        <end position="75"/>
    </location>
</feature>
<dbReference type="InterPro" id="IPR036625">
    <property type="entry name" value="E3-bd_dom_sf"/>
</dbReference>
<sequence>MNFPLPQIGEGLYEAELVRWLVKVGDIVKPGQSLMEVMTDKATMEVPAPFKGKISSLSAEPGSKIKVGQVILDYESDGSASSPPEPLANQSIEQSSSAPLPEKNNTAVREAVRSSRNIAAAPSVRYLARKMGINLAEVIGSGPAGRILIDDLSRILQSNKTVERKKPSSPNLDLGTPGTTVKLAGLRRKIAEHLSHSKKIIPHYSYVEECDVSELVRLRKSLREPLLEKNIKLTFLPFFVKAAAMALKQVPIVNSSLDDETETIRFHASYNIGIAVATPNGLIVPVIKDADKKDALTIAREIDALSESARQGKVKVEDLKGGTFTVSSVGNIGGLISTPIINHPEVGILGIGKISKRPVYDEDGKLKPAEMVFLSFSFDHRVVDGAIGAMFANKLIDALQKPAIMLIKN</sequence>
<dbReference type="PROSITE" id="PS00189">
    <property type="entry name" value="LIPOYL"/>
    <property type="match status" value="1"/>
</dbReference>
<proteinExistence type="inferred from homology"/>
<evidence type="ECO:0000256" key="4">
    <source>
        <dbReference type="ARBA" id="ARBA00022679"/>
    </source>
</evidence>
<feature type="region of interest" description="Disordered" evidence="8">
    <location>
        <begin position="75"/>
        <end position="106"/>
    </location>
</feature>
<evidence type="ECO:0000256" key="6">
    <source>
        <dbReference type="ARBA" id="ARBA00023315"/>
    </source>
</evidence>
<evidence type="ECO:0000256" key="2">
    <source>
        <dbReference type="ARBA" id="ARBA00007317"/>
    </source>
</evidence>
<keyword evidence="6 7" id="KW-0012">Acyltransferase</keyword>
<evidence type="ECO:0000256" key="5">
    <source>
        <dbReference type="ARBA" id="ARBA00022823"/>
    </source>
</evidence>
<dbReference type="Gene3D" id="4.10.320.10">
    <property type="entry name" value="E3-binding domain"/>
    <property type="match status" value="1"/>
</dbReference>
<gene>
    <name evidence="11" type="ORF">KIH39_12955</name>
</gene>
<evidence type="ECO:0000256" key="1">
    <source>
        <dbReference type="ARBA" id="ARBA00001938"/>
    </source>
</evidence>
<dbReference type="CDD" id="cd06849">
    <property type="entry name" value="lipoyl_domain"/>
    <property type="match status" value="1"/>
</dbReference>
<dbReference type="GO" id="GO:0016407">
    <property type="term" value="F:acetyltransferase activity"/>
    <property type="evidence" value="ECO:0007669"/>
    <property type="project" value="TreeGrafter"/>
</dbReference>